<dbReference type="Gene3D" id="1.10.10.60">
    <property type="entry name" value="Homeodomain-like"/>
    <property type="match status" value="2"/>
</dbReference>
<dbReference type="GO" id="GO:0003735">
    <property type="term" value="F:structural constituent of ribosome"/>
    <property type="evidence" value="ECO:0007669"/>
    <property type="project" value="InterPro"/>
</dbReference>
<dbReference type="GO" id="GO:0006412">
    <property type="term" value="P:translation"/>
    <property type="evidence" value="ECO:0007669"/>
    <property type="project" value="InterPro"/>
</dbReference>
<dbReference type="Pfam" id="PF00249">
    <property type="entry name" value="Myb_DNA-binding"/>
    <property type="match status" value="2"/>
</dbReference>
<feature type="region of interest" description="Disordered" evidence="18">
    <location>
        <begin position="346"/>
        <end position="365"/>
    </location>
</feature>
<dbReference type="InterPro" id="IPR051651">
    <property type="entry name" value="DMTF1_DNA-bind_reg"/>
</dbReference>
<dbReference type="GO" id="GO:0005634">
    <property type="term" value="C:nucleus"/>
    <property type="evidence" value="ECO:0007669"/>
    <property type="project" value="UniProtKB-SubCell"/>
</dbReference>
<name>L9JCM8_TUPCH</name>
<evidence type="ECO:0000256" key="5">
    <source>
        <dbReference type="ARBA" id="ARBA00022980"/>
    </source>
</evidence>
<dbReference type="FunFam" id="2.30.30.70:FF:000001">
    <property type="entry name" value="60S ribosomal protein L21"/>
    <property type="match status" value="1"/>
</dbReference>
<organism evidence="21 22">
    <name type="scientific">Tupaia chinensis</name>
    <name type="common">Chinese tree shrew</name>
    <name type="synonym">Tupaia belangeri chinensis</name>
    <dbReference type="NCBI Taxonomy" id="246437"/>
    <lineage>
        <taxon>Eukaryota</taxon>
        <taxon>Metazoa</taxon>
        <taxon>Chordata</taxon>
        <taxon>Craniata</taxon>
        <taxon>Vertebrata</taxon>
        <taxon>Euteleostomi</taxon>
        <taxon>Mammalia</taxon>
        <taxon>Eutheria</taxon>
        <taxon>Euarchontoglires</taxon>
        <taxon>Scandentia</taxon>
        <taxon>Tupaiidae</taxon>
        <taxon>Tupaia</taxon>
    </lineage>
</organism>
<keyword evidence="22" id="KW-1185">Reference proteome</keyword>
<evidence type="ECO:0000256" key="12">
    <source>
        <dbReference type="ARBA" id="ARBA00023306"/>
    </source>
</evidence>
<feature type="compositionally biased region" description="Low complexity" evidence="18">
    <location>
        <begin position="354"/>
        <end position="365"/>
    </location>
</feature>
<proteinExistence type="inferred from homology"/>
<dbReference type="InterPro" id="IPR001005">
    <property type="entry name" value="SANT/Myb"/>
</dbReference>
<dbReference type="EMBL" id="KB321071">
    <property type="protein sequence ID" value="ELW48098.1"/>
    <property type="molecule type" value="Genomic_DNA"/>
</dbReference>
<feature type="domain" description="Myb-like" evidence="19">
    <location>
        <begin position="198"/>
        <end position="259"/>
    </location>
</feature>
<protein>
    <recommendedName>
        <fullName evidence="17">Cyclin-D-binding Myb-like transcription factor 1</fullName>
    </recommendedName>
    <alternativeName>
        <fullName evidence="14">60S ribosomal protein L21</fullName>
    </alternativeName>
    <alternativeName>
        <fullName evidence="13">Large ribosomal subunit protein eL21</fullName>
    </alternativeName>
</protein>
<accession>L9JCM8</accession>
<evidence type="ECO:0000256" key="14">
    <source>
        <dbReference type="ARBA" id="ARBA00035327"/>
    </source>
</evidence>
<dbReference type="FunCoup" id="L9JCM8">
    <property type="interactions" value="3009"/>
</dbReference>
<dbReference type="AlphaFoldDB" id="L9JCM8"/>
<dbReference type="InterPro" id="IPR008991">
    <property type="entry name" value="Translation_prot_SH3-like_sf"/>
</dbReference>
<dbReference type="FunFam" id="1.10.10.60:FF:000139">
    <property type="entry name" value="cyclin-D-binding Myb-like transcription factor 1 isoform X2"/>
    <property type="match status" value="1"/>
</dbReference>
<evidence type="ECO:0000256" key="4">
    <source>
        <dbReference type="ARBA" id="ARBA00022737"/>
    </source>
</evidence>
<feature type="compositionally biased region" description="Acidic residues" evidence="18">
    <location>
        <begin position="38"/>
        <end position="47"/>
    </location>
</feature>
<feature type="compositionally biased region" description="Basic and acidic residues" evidence="18">
    <location>
        <begin position="791"/>
        <end position="801"/>
    </location>
</feature>
<comment type="similarity">
    <text evidence="2">Belongs to the eukaryotic ribosomal protein eL21 family.</text>
</comment>
<keyword evidence="7" id="KW-0238">DNA-binding</keyword>
<feature type="region of interest" description="Disordered" evidence="18">
    <location>
        <begin position="765"/>
        <end position="801"/>
    </location>
</feature>
<feature type="region of interest" description="Disordered" evidence="18">
    <location>
        <begin position="38"/>
        <end position="63"/>
    </location>
</feature>
<keyword evidence="6" id="KW-0805">Transcription regulation</keyword>
<reference evidence="22" key="1">
    <citation type="submission" date="2012-07" db="EMBL/GenBank/DDBJ databases">
        <title>Genome of the Chinese tree shrew, a rising model animal genetically related to primates.</title>
        <authorList>
            <person name="Zhang G."/>
            <person name="Fan Y."/>
            <person name="Yao Y."/>
            <person name="Huang Z."/>
        </authorList>
    </citation>
    <scope>NUCLEOTIDE SEQUENCE [LARGE SCALE GENOMIC DNA]</scope>
</reference>
<dbReference type="SUPFAM" id="SSF50104">
    <property type="entry name" value="Translation proteins SH3-like domain"/>
    <property type="match status" value="1"/>
</dbReference>
<keyword evidence="5" id="KW-0689">Ribosomal protein</keyword>
<dbReference type="InterPro" id="IPR018259">
    <property type="entry name" value="Ribosomal_eL21_CS"/>
</dbReference>
<sequence length="815" mass="91729">MSRVEEDSDTVTVETVNSVTLTQDTEGNLILHCPQNEADEIDSEDSTEPPHKRLCLSSEDDQSIDDSTPCISVVALPRHKWKQGMWSKEEIDILMNNIERYLKARGIKDATEIIFEMSKDERKDFYRTIAWGLNRPLFAVYRRVLRMYDDRNHVGKYTPEEIEKLKELRIKHGNDWATIGAALGRSASSVKDRCRLMKDTCNTGKWTEEEEKRLAEVVHELTSTEPGDIVTQGVSWAAVAERVGTRSEKQCRSKWLNYLNWKQSGGTEWTKEDEINLILRIAELDVADENDINWDLLAEGWSSVRSPQWLRSKWWTIKRQIANHKDVSFPVLIKGLKQLHENQKNNPSLLENKSGSGVPNSNSNSSVQHVQIRVARLEDNTAISPSPMTALQIPVQITHVSSTDSPAATVDSETITLNSGTLQTFEILPPTGTPGTYLLQTSSSQGLPLTLTASPTVTLTAAAPASPEQIIVHALSPEHLLNTSDNVTVQCHTPRVIIQTVASEDITSSISQAELTIDSDIQSDFPEPPDALEADTFPDEIHQPKMTVEPSFNDGHVSKFSDQNSTELINSVMVRTEEEISDTDLKQEEESPSGLAHAYVTEDLESPTIEEQVDQTTIDDETILIVPSPHGFIQASDVIDTESVLPLTTLTVINQSDEQKGKEERHRYMFSRPFRKHGVVPLATYMRVYKKGDIVDIKGMGTVQKGMPHKCYHGKTGRVYNVTQHAVGIVVNKQVKGKILAKRMNVHIEHIKHSKSRDSFLKRVKENDQKKKEAREKGTWVQLKRQPAPPREAHFVRTNGKEPELLEPIPYEFMA</sequence>
<evidence type="ECO:0000256" key="18">
    <source>
        <dbReference type="SAM" id="MobiDB-lite"/>
    </source>
</evidence>
<dbReference type="CDD" id="cd00167">
    <property type="entry name" value="SANT"/>
    <property type="match status" value="3"/>
</dbReference>
<dbReference type="FunFam" id="1.10.10.60:FF:000114">
    <property type="entry name" value="cyclin-D-binding Myb-like transcription factor 1 isoform X1"/>
    <property type="match status" value="1"/>
</dbReference>
<evidence type="ECO:0000256" key="15">
    <source>
        <dbReference type="ARBA" id="ARBA00061386"/>
    </source>
</evidence>
<evidence type="ECO:0000256" key="2">
    <source>
        <dbReference type="ARBA" id="ARBA00008427"/>
    </source>
</evidence>
<evidence type="ECO:0000256" key="16">
    <source>
        <dbReference type="ARBA" id="ARBA00063183"/>
    </source>
</evidence>
<feature type="domain" description="HTH myb-type" evidence="20">
    <location>
        <begin position="198"/>
        <end position="263"/>
    </location>
</feature>
<feature type="compositionally biased region" description="Basic and acidic residues" evidence="18">
    <location>
        <begin position="765"/>
        <end position="778"/>
    </location>
</feature>
<evidence type="ECO:0000256" key="11">
    <source>
        <dbReference type="ARBA" id="ARBA00023274"/>
    </source>
</evidence>
<comment type="subunit">
    <text evidence="3">Component of the large ribosomal subunit.</text>
</comment>
<dbReference type="SUPFAM" id="SSF46689">
    <property type="entry name" value="Homeodomain-like"/>
    <property type="match status" value="3"/>
</dbReference>
<evidence type="ECO:0000256" key="3">
    <source>
        <dbReference type="ARBA" id="ARBA00011133"/>
    </source>
</evidence>
<dbReference type="SMART" id="SM00717">
    <property type="entry name" value="SANT"/>
    <property type="match status" value="3"/>
</dbReference>
<keyword evidence="9" id="KW-0804">Transcription</keyword>
<evidence type="ECO:0000313" key="22">
    <source>
        <dbReference type="Proteomes" id="UP000011518"/>
    </source>
</evidence>
<dbReference type="InParanoid" id="L9JCM8"/>
<evidence type="ECO:0000259" key="19">
    <source>
        <dbReference type="PROSITE" id="PS50090"/>
    </source>
</evidence>
<dbReference type="PROSITE" id="PS51294">
    <property type="entry name" value="HTH_MYB"/>
    <property type="match status" value="1"/>
</dbReference>
<dbReference type="STRING" id="246437.L9JCM8"/>
<dbReference type="InterPro" id="IPR001147">
    <property type="entry name" value="Ribosomal_eL21"/>
</dbReference>
<evidence type="ECO:0000256" key="13">
    <source>
        <dbReference type="ARBA" id="ARBA00035219"/>
    </source>
</evidence>
<keyword evidence="12" id="KW-0131">Cell cycle</keyword>
<keyword evidence="4" id="KW-0677">Repeat</keyword>
<evidence type="ECO:0000313" key="21">
    <source>
        <dbReference type="EMBL" id="ELW48098.1"/>
    </source>
</evidence>
<dbReference type="PANTHER" id="PTHR46380">
    <property type="entry name" value="CYCLIN-D-BINDING MYB-LIKE TRANSCRIPTION FACTOR 1"/>
    <property type="match status" value="1"/>
</dbReference>
<dbReference type="PANTHER" id="PTHR46380:SF2">
    <property type="entry name" value="CYCLIN-D-BINDING MYB-LIKE TRANSCRIPTION FACTOR 1"/>
    <property type="match status" value="1"/>
</dbReference>
<dbReference type="InterPro" id="IPR036948">
    <property type="entry name" value="Ribosomal_eL21_sf"/>
</dbReference>
<evidence type="ECO:0000256" key="17">
    <source>
        <dbReference type="ARBA" id="ARBA00070367"/>
    </source>
</evidence>
<dbReference type="GO" id="GO:0022625">
    <property type="term" value="C:cytosolic large ribosomal subunit"/>
    <property type="evidence" value="ECO:0007669"/>
    <property type="project" value="UniProtKB-ARBA"/>
</dbReference>
<evidence type="ECO:0000256" key="10">
    <source>
        <dbReference type="ARBA" id="ARBA00023242"/>
    </source>
</evidence>
<dbReference type="InterPro" id="IPR009057">
    <property type="entry name" value="Homeodomain-like_sf"/>
</dbReference>
<dbReference type="GO" id="GO:0000978">
    <property type="term" value="F:RNA polymerase II cis-regulatory region sequence-specific DNA binding"/>
    <property type="evidence" value="ECO:0007669"/>
    <property type="project" value="TreeGrafter"/>
</dbReference>
<keyword evidence="8" id="KW-0010">Activator</keyword>
<comment type="similarity">
    <text evidence="15">Belongs to the DMTF1 family.</text>
</comment>
<dbReference type="Proteomes" id="UP000011518">
    <property type="component" value="Unassembled WGS sequence"/>
</dbReference>
<dbReference type="Pfam" id="PF01157">
    <property type="entry name" value="Ribosomal_L21e"/>
    <property type="match status" value="1"/>
</dbReference>
<dbReference type="InterPro" id="IPR017930">
    <property type="entry name" value="Myb_dom"/>
</dbReference>
<keyword evidence="11" id="KW-0687">Ribonucleoprotein</keyword>
<reference evidence="22" key="2">
    <citation type="journal article" date="2013" name="Nat. Commun.">
        <title>Genome of the Chinese tree shrew.</title>
        <authorList>
            <person name="Fan Y."/>
            <person name="Huang Z.Y."/>
            <person name="Cao C.C."/>
            <person name="Chen C.S."/>
            <person name="Chen Y.X."/>
            <person name="Fan D.D."/>
            <person name="He J."/>
            <person name="Hou H.L."/>
            <person name="Hu L."/>
            <person name="Hu X.T."/>
            <person name="Jiang X.T."/>
            <person name="Lai R."/>
            <person name="Lang Y.S."/>
            <person name="Liang B."/>
            <person name="Liao S.G."/>
            <person name="Mu D."/>
            <person name="Ma Y.Y."/>
            <person name="Niu Y.Y."/>
            <person name="Sun X.Q."/>
            <person name="Xia J.Q."/>
            <person name="Xiao J."/>
            <person name="Xiong Z.Q."/>
            <person name="Xu L."/>
            <person name="Yang L."/>
            <person name="Zhang Y."/>
            <person name="Zhao W."/>
            <person name="Zhao X.D."/>
            <person name="Zheng Y.T."/>
            <person name="Zhou J.M."/>
            <person name="Zhu Y.B."/>
            <person name="Zhang G.J."/>
            <person name="Wang J."/>
            <person name="Yao Y.G."/>
        </authorList>
    </citation>
    <scope>NUCLEOTIDE SEQUENCE [LARGE SCALE GENOMIC DNA]</scope>
</reference>
<comment type="subunit">
    <text evidence="16">Interacts with the D-type cyclins CCND1, CCND2 and CCND3. Interaction with D-type cyclins may modulate transcriptional activation by this protein.</text>
</comment>
<evidence type="ECO:0000256" key="1">
    <source>
        <dbReference type="ARBA" id="ARBA00004123"/>
    </source>
</evidence>
<evidence type="ECO:0000259" key="20">
    <source>
        <dbReference type="PROSITE" id="PS51294"/>
    </source>
</evidence>
<dbReference type="GO" id="GO:0000981">
    <property type="term" value="F:DNA-binding transcription factor activity, RNA polymerase II-specific"/>
    <property type="evidence" value="ECO:0007669"/>
    <property type="project" value="TreeGrafter"/>
</dbReference>
<comment type="subcellular location">
    <subcellularLocation>
        <location evidence="1">Nucleus</location>
    </subcellularLocation>
</comment>
<evidence type="ECO:0000256" key="9">
    <source>
        <dbReference type="ARBA" id="ARBA00023163"/>
    </source>
</evidence>
<evidence type="ECO:0000256" key="8">
    <source>
        <dbReference type="ARBA" id="ARBA00023159"/>
    </source>
</evidence>
<evidence type="ECO:0000256" key="6">
    <source>
        <dbReference type="ARBA" id="ARBA00023015"/>
    </source>
</evidence>
<gene>
    <name evidence="21" type="ORF">TREES_T100015163</name>
</gene>
<keyword evidence="10" id="KW-0539">Nucleus</keyword>
<dbReference type="Gene3D" id="6.10.250.3260">
    <property type="match status" value="1"/>
</dbReference>
<dbReference type="PROSITE" id="PS01171">
    <property type="entry name" value="RIBOSOMAL_L21E"/>
    <property type="match status" value="1"/>
</dbReference>
<dbReference type="FunFam" id="6.10.250.3260:FF:000001">
    <property type="entry name" value="60S ribosomal protein L21"/>
    <property type="match status" value="1"/>
</dbReference>
<dbReference type="PROSITE" id="PS50090">
    <property type="entry name" value="MYB_LIKE"/>
    <property type="match status" value="1"/>
</dbReference>
<dbReference type="Gene3D" id="2.30.30.70">
    <property type="entry name" value="Ribosomal protein L21"/>
    <property type="match status" value="1"/>
</dbReference>
<evidence type="ECO:0000256" key="7">
    <source>
        <dbReference type="ARBA" id="ARBA00023125"/>
    </source>
</evidence>